<evidence type="ECO:0000256" key="2">
    <source>
        <dbReference type="ARBA" id="ARBA00023140"/>
    </source>
</evidence>
<keyword evidence="5" id="KW-1185">Reference proteome</keyword>
<comment type="caution">
    <text evidence="4">The sequence shown here is derived from an EMBL/GenBank/DDBJ whole genome shotgun (WGS) entry which is preliminary data.</text>
</comment>
<protein>
    <submittedName>
        <fullName evidence="4">Enoyl-CoA hydratase/isomerase family protein</fullName>
    </submittedName>
</protein>
<dbReference type="Pfam" id="PF00378">
    <property type="entry name" value="ECH_1"/>
    <property type="match status" value="1"/>
</dbReference>
<proteinExistence type="predicted"/>
<sequence length="258" mass="28606">MNYTTIAVETEGHIGRLYLNRPQVLNALCPEMRDELMDFLRRAAADDQIRVLILSGKGRAFSAGADLNMFKRNYETYRESGQDDTLDRAELPKAFIHFPKPIIAAINGPAVGFGITLPLNCDIRLASTQAKFSFAFARVGVTPEFGSSYFLPRLIGYGKAAELIYTAKMFEPDEALAIGLVNRVVPHDQLMAEAEALANEIAGMAPSAIRAAKKLLRHGSHSTLEQSLDYEALMFQHATQTAEHYEAVGRIMEQLKKK</sequence>
<comment type="subcellular location">
    <subcellularLocation>
        <location evidence="1">Peroxisome</location>
    </subcellularLocation>
</comment>
<dbReference type="PANTHER" id="PTHR43684:SF1">
    <property type="entry name" value="ENOYL-COA DELTA ISOMERASE 2"/>
    <property type="match status" value="1"/>
</dbReference>
<keyword evidence="3" id="KW-0413">Isomerase</keyword>
<reference evidence="4" key="1">
    <citation type="submission" date="2022-04" db="EMBL/GenBank/DDBJ databases">
        <title>Desulfatitalea alkaliphila sp. nov., a novel anaerobic sulfate-reducing bacterium isolated from terrestrial mud volcano, Taman Peninsula, Russia.</title>
        <authorList>
            <person name="Khomyakova M.A."/>
            <person name="Merkel A.Y."/>
            <person name="Slobodkin A.I."/>
        </authorList>
    </citation>
    <scope>NUCLEOTIDE SEQUENCE</scope>
    <source>
        <strain evidence="4">M08but</strain>
    </source>
</reference>
<organism evidence="4 5">
    <name type="scientific">Desulfatitalea alkaliphila</name>
    <dbReference type="NCBI Taxonomy" id="2929485"/>
    <lineage>
        <taxon>Bacteria</taxon>
        <taxon>Pseudomonadati</taxon>
        <taxon>Thermodesulfobacteriota</taxon>
        <taxon>Desulfobacteria</taxon>
        <taxon>Desulfobacterales</taxon>
        <taxon>Desulfosarcinaceae</taxon>
        <taxon>Desulfatitalea</taxon>
    </lineage>
</organism>
<accession>A0AA41UJT5</accession>
<dbReference type="InterPro" id="IPR029045">
    <property type="entry name" value="ClpP/crotonase-like_dom_sf"/>
</dbReference>
<dbReference type="GO" id="GO:0004165">
    <property type="term" value="F:delta(3)-delta(2)-enoyl-CoA isomerase activity"/>
    <property type="evidence" value="ECO:0007669"/>
    <property type="project" value="UniProtKB-ARBA"/>
</dbReference>
<evidence type="ECO:0000256" key="3">
    <source>
        <dbReference type="ARBA" id="ARBA00023235"/>
    </source>
</evidence>
<evidence type="ECO:0000313" key="5">
    <source>
        <dbReference type="Proteomes" id="UP001165427"/>
    </source>
</evidence>
<dbReference type="AlphaFoldDB" id="A0AA41UJT5"/>
<dbReference type="RefSeq" id="WP_246912849.1">
    <property type="nucleotide sequence ID" value="NZ_JALJRB010000023.1"/>
</dbReference>
<dbReference type="EMBL" id="JALJRB010000023">
    <property type="protein sequence ID" value="MCJ8502305.1"/>
    <property type="molecule type" value="Genomic_DNA"/>
</dbReference>
<dbReference type="Proteomes" id="UP001165427">
    <property type="component" value="Unassembled WGS sequence"/>
</dbReference>
<dbReference type="SUPFAM" id="SSF52096">
    <property type="entry name" value="ClpP/crotonase"/>
    <property type="match status" value="1"/>
</dbReference>
<evidence type="ECO:0000313" key="4">
    <source>
        <dbReference type="EMBL" id="MCJ8502305.1"/>
    </source>
</evidence>
<dbReference type="Gene3D" id="3.90.226.10">
    <property type="entry name" value="2-enoyl-CoA Hydratase, Chain A, domain 1"/>
    <property type="match status" value="1"/>
</dbReference>
<dbReference type="PANTHER" id="PTHR43684">
    <property type="match status" value="1"/>
</dbReference>
<gene>
    <name evidence="4" type="ORF">MRX98_17100</name>
</gene>
<evidence type="ECO:0000256" key="1">
    <source>
        <dbReference type="ARBA" id="ARBA00004275"/>
    </source>
</evidence>
<dbReference type="CDD" id="cd06558">
    <property type="entry name" value="crotonase-like"/>
    <property type="match status" value="1"/>
</dbReference>
<dbReference type="InterPro" id="IPR001753">
    <property type="entry name" value="Enoyl-CoA_hydra/iso"/>
</dbReference>
<keyword evidence="2" id="KW-0576">Peroxisome</keyword>
<dbReference type="InterPro" id="IPR051053">
    <property type="entry name" value="ECH/Chromodomain_protein"/>
</dbReference>
<name>A0AA41UJT5_9BACT</name>